<dbReference type="InterPro" id="IPR014757">
    <property type="entry name" value="Tscrpt_reg_IclR_C"/>
</dbReference>
<dbReference type="AlphaFoldDB" id="A0A1I5XTW6"/>
<dbReference type="InterPro" id="IPR036390">
    <property type="entry name" value="WH_DNA-bd_sf"/>
</dbReference>
<keyword evidence="2 6" id="KW-0238">DNA-binding</keyword>
<feature type="domain" description="IclR-ED" evidence="5">
    <location>
        <begin position="72"/>
        <end position="246"/>
    </location>
</feature>
<dbReference type="eggNOG" id="COG1414">
    <property type="taxonomic scope" value="Bacteria"/>
</dbReference>
<dbReference type="SMART" id="SM00346">
    <property type="entry name" value="HTH_ICLR"/>
    <property type="match status" value="1"/>
</dbReference>
<dbReference type="PANTHER" id="PTHR30136">
    <property type="entry name" value="HELIX-TURN-HELIX TRANSCRIPTIONAL REGULATOR, ICLR FAMILY"/>
    <property type="match status" value="1"/>
</dbReference>
<evidence type="ECO:0000259" key="5">
    <source>
        <dbReference type="PROSITE" id="PS51078"/>
    </source>
</evidence>
<sequence length="257" mass="27235">MAEQGQSDIQAVSRMAQILRLFGPDAPELSVSEATERLQLNRTTVHRYLTSMTAAGLLDRGSRPASYTPGGLIVQLGAFAIGQRRIIQLAPDYLRELTEQTGVTSVLSLWGPSGPVVSLVEEDVVHGTIVTVRVGSQLPLVTAQAVAFLAYLPDQLQVDRLLASLPVAQRAGLIDRIATTREIGLSIYPANRRGISVIAAPVFADSGVCATIAAIGTDRMLPSAPDARAPLAVRETAVTLTKEMGGAWPVSDSEPSD</sequence>
<evidence type="ECO:0000313" key="7">
    <source>
        <dbReference type="Proteomes" id="UP000183413"/>
    </source>
</evidence>
<dbReference type="RefSeq" id="WP_075024761.1">
    <property type="nucleotide sequence ID" value="NZ_CP083237.1"/>
</dbReference>
<keyword evidence="3" id="KW-0804">Transcription</keyword>
<dbReference type="GO" id="GO:0045892">
    <property type="term" value="P:negative regulation of DNA-templated transcription"/>
    <property type="evidence" value="ECO:0007669"/>
    <property type="project" value="TreeGrafter"/>
</dbReference>
<gene>
    <name evidence="6" type="ORF">SAMN04489713_12844</name>
</gene>
<dbReference type="InterPro" id="IPR005471">
    <property type="entry name" value="Tscrpt_reg_IclR_N"/>
</dbReference>
<organism evidence="6 7">
    <name type="scientific">Actinomadura madurae</name>
    <dbReference type="NCBI Taxonomy" id="1993"/>
    <lineage>
        <taxon>Bacteria</taxon>
        <taxon>Bacillati</taxon>
        <taxon>Actinomycetota</taxon>
        <taxon>Actinomycetes</taxon>
        <taxon>Streptosporangiales</taxon>
        <taxon>Thermomonosporaceae</taxon>
        <taxon>Actinomadura</taxon>
    </lineage>
</organism>
<feature type="domain" description="HTH iclR-type" evidence="4">
    <location>
        <begin position="9"/>
        <end position="71"/>
    </location>
</feature>
<dbReference type="Pfam" id="PF09339">
    <property type="entry name" value="HTH_IclR"/>
    <property type="match status" value="1"/>
</dbReference>
<dbReference type="PROSITE" id="PS51078">
    <property type="entry name" value="ICLR_ED"/>
    <property type="match status" value="1"/>
</dbReference>
<evidence type="ECO:0000313" key="6">
    <source>
        <dbReference type="EMBL" id="SFQ35421.1"/>
    </source>
</evidence>
<dbReference type="GO" id="GO:0003700">
    <property type="term" value="F:DNA-binding transcription factor activity"/>
    <property type="evidence" value="ECO:0007669"/>
    <property type="project" value="TreeGrafter"/>
</dbReference>
<dbReference type="STRING" id="1993.SAMN04489713_12844"/>
<dbReference type="Gene3D" id="1.10.10.10">
    <property type="entry name" value="Winged helix-like DNA-binding domain superfamily/Winged helix DNA-binding domain"/>
    <property type="match status" value="1"/>
</dbReference>
<dbReference type="InterPro" id="IPR029016">
    <property type="entry name" value="GAF-like_dom_sf"/>
</dbReference>
<accession>A0A1I5XTW6</accession>
<evidence type="ECO:0000256" key="3">
    <source>
        <dbReference type="ARBA" id="ARBA00023163"/>
    </source>
</evidence>
<evidence type="ECO:0000256" key="2">
    <source>
        <dbReference type="ARBA" id="ARBA00023125"/>
    </source>
</evidence>
<dbReference type="Gene3D" id="3.30.450.40">
    <property type="match status" value="1"/>
</dbReference>
<dbReference type="InterPro" id="IPR050707">
    <property type="entry name" value="HTH_MetabolicPath_Reg"/>
</dbReference>
<dbReference type="PANTHER" id="PTHR30136:SF8">
    <property type="entry name" value="TRANSCRIPTIONAL REGULATORY PROTEIN"/>
    <property type="match status" value="1"/>
</dbReference>
<dbReference type="GeneID" id="99649030"/>
<reference evidence="6 7" key="1">
    <citation type="submission" date="2016-10" db="EMBL/GenBank/DDBJ databases">
        <authorList>
            <person name="de Groot N.N."/>
        </authorList>
    </citation>
    <scope>NUCLEOTIDE SEQUENCE [LARGE SCALE GENOMIC DNA]</scope>
    <source>
        <strain evidence="6 7">DSM 43067</strain>
    </source>
</reference>
<dbReference type="InterPro" id="IPR036388">
    <property type="entry name" value="WH-like_DNA-bd_sf"/>
</dbReference>
<dbReference type="GO" id="GO:0003677">
    <property type="term" value="F:DNA binding"/>
    <property type="evidence" value="ECO:0007669"/>
    <property type="project" value="UniProtKB-KW"/>
</dbReference>
<dbReference type="InParanoid" id="A0A1I5XTW6"/>
<dbReference type="SUPFAM" id="SSF55781">
    <property type="entry name" value="GAF domain-like"/>
    <property type="match status" value="1"/>
</dbReference>
<evidence type="ECO:0000256" key="1">
    <source>
        <dbReference type="ARBA" id="ARBA00023015"/>
    </source>
</evidence>
<dbReference type="PROSITE" id="PS51077">
    <property type="entry name" value="HTH_ICLR"/>
    <property type="match status" value="1"/>
</dbReference>
<dbReference type="Proteomes" id="UP000183413">
    <property type="component" value="Unassembled WGS sequence"/>
</dbReference>
<keyword evidence="1" id="KW-0805">Transcription regulation</keyword>
<dbReference type="SUPFAM" id="SSF46785">
    <property type="entry name" value="Winged helix' DNA-binding domain"/>
    <property type="match status" value="1"/>
</dbReference>
<name>A0A1I5XTW6_9ACTN</name>
<dbReference type="EMBL" id="FOVH01000028">
    <property type="protein sequence ID" value="SFQ35421.1"/>
    <property type="molecule type" value="Genomic_DNA"/>
</dbReference>
<protein>
    <submittedName>
        <fullName evidence="6">DNA-binding transcriptional regulator, IclR family</fullName>
    </submittedName>
</protein>
<evidence type="ECO:0000259" key="4">
    <source>
        <dbReference type="PROSITE" id="PS51077"/>
    </source>
</evidence>
<keyword evidence="7" id="KW-1185">Reference proteome</keyword>
<proteinExistence type="predicted"/>